<evidence type="ECO:0000259" key="5">
    <source>
        <dbReference type="PROSITE" id="PS51077"/>
    </source>
</evidence>
<dbReference type="InterPro" id="IPR014757">
    <property type="entry name" value="Tscrpt_reg_IclR_C"/>
</dbReference>
<evidence type="ECO:0000256" key="4">
    <source>
        <dbReference type="SAM" id="MobiDB-lite"/>
    </source>
</evidence>
<dbReference type="SUPFAM" id="SSF55781">
    <property type="entry name" value="GAF domain-like"/>
    <property type="match status" value="1"/>
</dbReference>
<dbReference type="Proteomes" id="UP001501444">
    <property type="component" value="Unassembled WGS sequence"/>
</dbReference>
<keyword evidence="8" id="KW-1185">Reference proteome</keyword>
<evidence type="ECO:0000256" key="1">
    <source>
        <dbReference type="ARBA" id="ARBA00023015"/>
    </source>
</evidence>
<dbReference type="CDD" id="cd00090">
    <property type="entry name" value="HTH_ARSR"/>
    <property type="match status" value="1"/>
</dbReference>
<dbReference type="SUPFAM" id="SSF46785">
    <property type="entry name" value="Winged helix' DNA-binding domain"/>
    <property type="match status" value="1"/>
</dbReference>
<dbReference type="PANTHER" id="PTHR30136">
    <property type="entry name" value="HELIX-TURN-HELIX TRANSCRIPTIONAL REGULATOR, ICLR FAMILY"/>
    <property type="match status" value="1"/>
</dbReference>
<evidence type="ECO:0000256" key="3">
    <source>
        <dbReference type="ARBA" id="ARBA00023163"/>
    </source>
</evidence>
<sequence>MAGGGDLSSLEKGLVILRELAGSEGGMTAGQLAQAAGLNRTTTYRLCDALERGGWVRRSSPGDTTEFELGVSALGLAVLIGDKYDTEARLRPVISELARAIGETVHVGVLAGAEVVHVARALPASGFSVAARVGTREAAHCAGLGKALLATLASEEFEELFPDERLRTQTINSLATRSALRQDLATVRSRGYALDEEEGTLGIKCVATPIFAAGAQPYFALSVTSVPARMTEDRLPDIVSAVRGAAALLTAAFGGTVPRDWGNGSPAAVAPDAQPATAADPGTATRAARRGRTPVSVPQPAAPAAD</sequence>
<dbReference type="PROSITE" id="PS51078">
    <property type="entry name" value="ICLR_ED"/>
    <property type="match status" value="1"/>
</dbReference>
<dbReference type="InterPro" id="IPR036390">
    <property type="entry name" value="WH_DNA-bd_sf"/>
</dbReference>
<dbReference type="Pfam" id="PF01614">
    <property type="entry name" value="IclR_C"/>
    <property type="match status" value="1"/>
</dbReference>
<dbReference type="InterPro" id="IPR011991">
    <property type="entry name" value="ArsR-like_HTH"/>
</dbReference>
<dbReference type="Gene3D" id="1.10.10.10">
    <property type="entry name" value="Winged helix-like DNA-binding domain superfamily/Winged helix DNA-binding domain"/>
    <property type="match status" value="1"/>
</dbReference>
<dbReference type="PROSITE" id="PS51077">
    <property type="entry name" value="HTH_ICLR"/>
    <property type="match status" value="1"/>
</dbReference>
<evidence type="ECO:0000256" key="2">
    <source>
        <dbReference type="ARBA" id="ARBA00023125"/>
    </source>
</evidence>
<dbReference type="InterPro" id="IPR005471">
    <property type="entry name" value="Tscrpt_reg_IclR_N"/>
</dbReference>
<protein>
    <submittedName>
        <fullName evidence="7">IclR family transcriptional regulator</fullName>
    </submittedName>
</protein>
<proteinExistence type="predicted"/>
<evidence type="ECO:0000313" key="7">
    <source>
        <dbReference type="EMBL" id="GAA2366608.1"/>
    </source>
</evidence>
<keyword evidence="1" id="KW-0805">Transcription regulation</keyword>
<reference evidence="8" key="1">
    <citation type="journal article" date="2019" name="Int. J. Syst. Evol. Microbiol.">
        <title>The Global Catalogue of Microorganisms (GCM) 10K type strain sequencing project: providing services to taxonomists for standard genome sequencing and annotation.</title>
        <authorList>
            <consortium name="The Broad Institute Genomics Platform"/>
            <consortium name="The Broad Institute Genome Sequencing Center for Infectious Disease"/>
            <person name="Wu L."/>
            <person name="Ma J."/>
        </authorList>
    </citation>
    <scope>NUCLEOTIDE SEQUENCE [LARGE SCALE GENOMIC DNA]</scope>
    <source>
        <strain evidence="8">JCM 3272</strain>
    </source>
</reference>
<dbReference type="EMBL" id="BAAARV010000064">
    <property type="protein sequence ID" value="GAA2366608.1"/>
    <property type="molecule type" value="Genomic_DNA"/>
</dbReference>
<evidence type="ECO:0000313" key="8">
    <source>
        <dbReference type="Proteomes" id="UP001501444"/>
    </source>
</evidence>
<gene>
    <name evidence="7" type="ORF">GCM10010170_065520</name>
</gene>
<accession>A0ABP5U0Q9</accession>
<keyword evidence="3" id="KW-0804">Transcription</keyword>
<dbReference type="Pfam" id="PF09339">
    <property type="entry name" value="HTH_IclR"/>
    <property type="match status" value="1"/>
</dbReference>
<name>A0ABP5U0Q9_9ACTN</name>
<organism evidence="7 8">
    <name type="scientific">Dactylosporangium salmoneum</name>
    <dbReference type="NCBI Taxonomy" id="53361"/>
    <lineage>
        <taxon>Bacteria</taxon>
        <taxon>Bacillati</taxon>
        <taxon>Actinomycetota</taxon>
        <taxon>Actinomycetes</taxon>
        <taxon>Micromonosporales</taxon>
        <taxon>Micromonosporaceae</taxon>
        <taxon>Dactylosporangium</taxon>
    </lineage>
</organism>
<dbReference type="Gene3D" id="3.30.450.40">
    <property type="match status" value="1"/>
</dbReference>
<dbReference type="InterPro" id="IPR050707">
    <property type="entry name" value="HTH_MetabolicPath_Reg"/>
</dbReference>
<dbReference type="SMART" id="SM00346">
    <property type="entry name" value="HTH_ICLR"/>
    <property type="match status" value="1"/>
</dbReference>
<dbReference type="PANTHER" id="PTHR30136:SF24">
    <property type="entry name" value="HTH-TYPE TRANSCRIPTIONAL REPRESSOR ALLR"/>
    <property type="match status" value="1"/>
</dbReference>
<dbReference type="RefSeq" id="WP_344616439.1">
    <property type="nucleotide sequence ID" value="NZ_BAAARV010000064.1"/>
</dbReference>
<comment type="caution">
    <text evidence="7">The sequence shown here is derived from an EMBL/GenBank/DDBJ whole genome shotgun (WGS) entry which is preliminary data.</text>
</comment>
<feature type="region of interest" description="Disordered" evidence="4">
    <location>
        <begin position="263"/>
        <end position="306"/>
    </location>
</feature>
<feature type="compositionally biased region" description="Low complexity" evidence="4">
    <location>
        <begin position="293"/>
        <end position="306"/>
    </location>
</feature>
<feature type="domain" description="HTH iclR-type" evidence="5">
    <location>
        <begin position="7"/>
        <end position="71"/>
    </location>
</feature>
<feature type="compositionally biased region" description="Low complexity" evidence="4">
    <location>
        <begin position="266"/>
        <end position="286"/>
    </location>
</feature>
<keyword evidence="2" id="KW-0238">DNA-binding</keyword>
<feature type="domain" description="IclR-ED" evidence="6">
    <location>
        <begin position="72"/>
        <end position="255"/>
    </location>
</feature>
<dbReference type="InterPro" id="IPR036388">
    <property type="entry name" value="WH-like_DNA-bd_sf"/>
</dbReference>
<evidence type="ECO:0000259" key="6">
    <source>
        <dbReference type="PROSITE" id="PS51078"/>
    </source>
</evidence>
<dbReference type="InterPro" id="IPR029016">
    <property type="entry name" value="GAF-like_dom_sf"/>
</dbReference>